<keyword evidence="4" id="KW-1185">Reference proteome</keyword>
<keyword evidence="1" id="KW-0472">Membrane</keyword>
<dbReference type="PANTHER" id="PTHR33383">
    <property type="entry name" value="MEMBRANE PROTEIN INSERTION EFFICIENCY FACTOR-RELATED"/>
    <property type="match status" value="1"/>
</dbReference>
<dbReference type="OrthoDB" id="9801753at2"/>
<comment type="caution">
    <text evidence="3">The sequence shown here is derived from an EMBL/GenBank/DDBJ whole genome shotgun (WGS) entry which is preliminary data.</text>
</comment>
<name>A0A2V5KK19_9BACL</name>
<comment type="similarity">
    <text evidence="1">Belongs to the UPF0161 family.</text>
</comment>
<protein>
    <recommendedName>
        <fullName evidence="1">Putative membrane protein insertion efficiency factor</fullName>
    </recommendedName>
</protein>
<dbReference type="PANTHER" id="PTHR33383:SF1">
    <property type="entry name" value="MEMBRANE PROTEIN INSERTION EFFICIENCY FACTOR-RELATED"/>
    <property type="match status" value="1"/>
</dbReference>
<dbReference type="InterPro" id="IPR002696">
    <property type="entry name" value="Membr_insert_effic_factor_YidD"/>
</dbReference>
<dbReference type="SMART" id="SM01234">
    <property type="entry name" value="Haemolytic"/>
    <property type="match status" value="1"/>
</dbReference>
<dbReference type="Pfam" id="PF01809">
    <property type="entry name" value="YidD"/>
    <property type="match status" value="1"/>
</dbReference>
<feature type="region of interest" description="Disordered" evidence="2">
    <location>
        <begin position="74"/>
        <end position="96"/>
    </location>
</feature>
<gene>
    <name evidence="3" type="ORF">DLM86_11135</name>
</gene>
<evidence type="ECO:0000313" key="3">
    <source>
        <dbReference type="EMBL" id="PYI55080.1"/>
    </source>
</evidence>
<sequence length="96" mass="10728">MDRNRGAVRRSVLRRSLQLPIRFYRSWISPLKPPTCRFYPSCSAYALEAIEVHGAAKGSWLAAKRICKCHPFHPGGFDPVPPREESGNEPGGHPST</sequence>
<dbReference type="EMBL" id="QJVJ01000004">
    <property type="protein sequence ID" value="PYI55080.1"/>
    <property type="molecule type" value="Genomic_DNA"/>
</dbReference>
<evidence type="ECO:0000256" key="2">
    <source>
        <dbReference type="SAM" id="MobiDB-lite"/>
    </source>
</evidence>
<proteinExistence type="inferred from homology"/>
<comment type="function">
    <text evidence="1">Could be involved in insertion of integral membrane proteins into the membrane.</text>
</comment>
<reference evidence="3 4" key="1">
    <citation type="submission" date="2018-05" db="EMBL/GenBank/DDBJ databases">
        <title>Paenibacillus flagellatus sp. nov., isolated from selenium mineral soil.</title>
        <authorList>
            <person name="Dai X."/>
        </authorList>
    </citation>
    <scope>NUCLEOTIDE SEQUENCE [LARGE SCALE GENOMIC DNA]</scope>
    <source>
        <strain evidence="3 4">DXL2</strain>
    </source>
</reference>
<evidence type="ECO:0000256" key="1">
    <source>
        <dbReference type="HAMAP-Rule" id="MF_00386"/>
    </source>
</evidence>
<dbReference type="GO" id="GO:0005886">
    <property type="term" value="C:plasma membrane"/>
    <property type="evidence" value="ECO:0007669"/>
    <property type="project" value="UniProtKB-SubCell"/>
</dbReference>
<comment type="subcellular location">
    <subcellularLocation>
        <location evidence="1">Cell membrane</location>
        <topology evidence="1">Peripheral membrane protein</topology>
        <orientation evidence="1">Cytoplasmic side</orientation>
    </subcellularLocation>
</comment>
<organism evidence="3 4">
    <name type="scientific">Paenibacillus flagellatus</name>
    <dbReference type="NCBI Taxonomy" id="2211139"/>
    <lineage>
        <taxon>Bacteria</taxon>
        <taxon>Bacillati</taxon>
        <taxon>Bacillota</taxon>
        <taxon>Bacilli</taxon>
        <taxon>Bacillales</taxon>
        <taxon>Paenibacillaceae</taxon>
        <taxon>Paenibacillus</taxon>
    </lineage>
</organism>
<evidence type="ECO:0000313" key="4">
    <source>
        <dbReference type="Proteomes" id="UP000247476"/>
    </source>
</evidence>
<accession>A0A2V5KK19</accession>
<dbReference type="Proteomes" id="UP000247476">
    <property type="component" value="Unassembled WGS sequence"/>
</dbReference>
<keyword evidence="1" id="KW-1003">Cell membrane</keyword>
<dbReference type="AlphaFoldDB" id="A0A2V5KK19"/>
<dbReference type="NCBIfam" id="TIGR00278">
    <property type="entry name" value="membrane protein insertion efficiency factor YidD"/>
    <property type="match status" value="1"/>
</dbReference>
<dbReference type="RefSeq" id="WP_110840075.1">
    <property type="nucleotide sequence ID" value="NZ_QJVJ01000004.1"/>
</dbReference>
<dbReference type="HAMAP" id="MF_00386">
    <property type="entry name" value="UPF0161_YidD"/>
    <property type="match status" value="1"/>
</dbReference>